<organism evidence="2 3">
    <name type="scientific">Aulographum hederae CBS 113979</name>
    <dbReference type="NCBI Taxonomy" id="1176131"/>
    <lineage>
        <taxon>Eukaryota</taxon>
        <taxon>Fungi</taxon>
        <taxon>Dikarya</taxon>
        <taxon>Ascomycota</taxon>
        <taxon>Pezizomycotina</taxon>
        <taxon>Dothideomycetes</taxon>
        <taxon>Pleosporomycetidae</taxon>
        <taxon>Aulographales</taxon>
        <taxon>Aulographaceae</taxon>
    </lineage>
</organism>
<reference evidence="2" key="1">
    <citation type="journal article" date="2020" name="Stud. Mycol.">
        <title>101 Dothideomycetes genomes: a test case for predicting lifestyles and emergence of pathogens.</title>
        <authorList>
            <person name="Haridas S."/>
            <person name="Albert R."/>
            <person name="Binder M."/>
            <person name="Bloem J."/>
            <person name="Labutti K."/>
            <person name="Salamov A."/>
            <person name="Andreopoulos B."/>
            <person name="Baker S."/>
            <person name="Barry K."/>
            <person name="Bills G."/>
            <person name="Bluhm B."/>
            <person name="Cannon C."/>
            <person name="Castanera R."/>
            <person name="Culley D."/>
            <person name="Daum C."/>
            <person name="Ezra D."/>
            <person name="Gonzalez J."/>
            <person name="Henrissat B."/>
            <person name="Kuo A."/>
            <person name="Liang C."/>
            <person name="Lipzen A."/>
            <person name="Lutzoni F."/>
            <person name="Magnuson J."/>
            <person name="Mondo S."/>
            <person name="Nolan M."/>
            <person name="Ohm R."/>
            <person name="Pangilinan J."/>
            <person name="Park H.-J."/>
            <person name="Ramirez L."/>
            <person name="Alfaro M."/>
            <person name="Sun H."/>
            <person name="Tritt A."/>
            <person name="Yoshinaga Y."/>
            <person name="Zwiers L.-H."/>
            <person name="Turgeon B."/>
            <person name="Goodwin S."/>
            <person name="Spatafora J."/>
            <person name="Crous P."/>
            <person name="Grigoriev I."/>
        </authorList>
    </citation>
    <scope>NUCLEOTIDE SEQUENCE</scope>
    <source>
        <strain evidence="2">CBS 113979</strain>
    </source>
</reference>
<protein>
    <recommendedName>
        <fullName evidence="4">FAD/NAD(P)-binding domain-containing protein</fullName>
    </recommendedName>
</protein>
<gene>
    <name evidence="2" type="ORF">K402DRAFT_403448</name>
</gene>
<accession>A0A6G1H450</accession>
<sequence length="247" mass="27439">MTMLDFVYRQGLSAQRVLDIRDAGGSCDNKTLSSKILRNLTSKYNHSYLLETDFEYQHAIGASDYGEWSSFYVFPGSVGHAQNYNRERRKVQGWKLVCPSECTVISPSSFDHVDTDAIPLVSTLHESGRRWSISRFRKIVICGSGLVALSRAIALADSPVLGNDFNKHSSEGDRPQGGTVPNLSAGQNAIHAAFGKRHMMTRRLRNENLGDKNQLCEDSSKMFSPTVTFLETSRTARGRAHPSIPDP</sequence>
<proteinExistence type="predicted"/>
<name>A0A6G1H450_9PEZI</name>
<dbReference type="EMBL" id="ML977151">
    <property type="protein sequence ID" value="KAF1987779.1"/>
    <property type="molecule type" value="Genomic_DNA"/>
</dbReference>
<evidence type="ECO:0008006" key="4">
    <source>
        <dbReference type="Google" id="ProtNLM"/>
    </source>
</evidence>
<evidence type="ECO:0000313" key="2">
    <source>
        <dbReference type="EMBL" id="KAF1987779.1"/>
    </source>
</evidence>
<keyword evidence="3" id="KW-1185">Reference proteome</keyword>
<dbReference type="AlphaFoldDB" id="A0A6G1H450"/>
<evidence type="ECO:0000256" key="1">
    <source>
        <dbReference type="SAM" id="MobiDB-lite"/>
    </source>
</evidence>
<feature type="region of interest" description="Disordered" evidence="1">
    <location>
        <begin position="166"/>
        <end position="185"/>
    </location>
</feature>
<evidence type="ECO:0000313" key="3">
    <source>
        <dbReference type="Proteomes" id="UP000800041"/>
    </source>
</evidence>
<dbReference type="Proteomes" id="UP000800041">
    <property type="component" value="Unassembled WGS sequence"/>
</dbReference>